<name>A0ABQ5RGG3_9MICO</name>
<feature type="compositionally biased region" description="Basic and acidic residues" evidence="1">
    <location>
        <begin position="64"/>
        <end position="88"/>
    </location>
</feature>
<feature type="region of interest" description="Disordered" evidence="1">
    <location>
        <begin position="1"/>
        <end position="127"/>
    </location>
</feature>
<evidence type="ECO:0000313" key="2">
    <source>
        <dbReference type="EMBL" id="GLI30988.1"/>
    </source>
</evidence>
<feature type="compositionally biased region" description="Low complexity" evidence="1">
    <location>
        <begin position="1"/>
        <end position="15"/>
    </location>
</feature>
<dbReference type="EMBL" id="BSDQ01000001">
    <property type="protein sequence ID" value="GLI30988.1"/>
    <property type="molecule type" value="Genomic_DNA"/>
</dbReference>
<comment type="caution">
    <text evidence="2">The sequence shown here is derived from an EMBL/GenBank/DDBJ whole genome shotgun (WGS) entry which is preliminary data.</text>
</comment>
<evidence type="ECO:0000313" key="3">
    <source>
        <dbReference type="Proteomes" id="UP001144451"/>
    </source>
</evidence>
<keyword evidence="3" id="KW-1185">Reference proteome</keyword>
<sequence length="127" mass="13619">MVAATVQVQAVLAPARAVGEARDALDLPRAQRQRRQPGPAEGARPLRAAHDPEDHGAAAGDPPLDQHEAEEHEQPEGDPGRSGERPERGTVVGGQQRGGEVQREQEQHQHRQLVQGDAEVVHGPGQQ</sequence>
<evidence type="ECO:0000256" key="1">
    <source>
        <dbReference type="SAM" id="MobiDB-lite"/>
    </source>
</evidence>
<gene>
    <name evidence="2" type="ORF">BCONGLO52_18290</name>
</gene>
<feature type="compositionally biased region" description="Basic and acidic residues" evidence="1">
    <location>
        <begin position="100"/>
        <end position="109"/>
    </location>
</feature>
<protein>
    <submittedName>
        <fullName evidence="2">Uncharacterized protein</fullName>
    </submittedName>
</protein>
<proteinExistence type="predicted"/>
<dbReference type="Proteomes" id="UP001144451">
    <property type="component" value="Unassembled WGS sequence"/>
</dbReference>
<organism evidence="2 3">
    <name type="scientific">Brachybacterium conglomeratum</name>
    <dbReference type="NCBI Taxonomy" id="47846"/>
    <lineage>
        <taxon>Bacteria</taxon>
        <taxon>Bacillati</taxon>
        <taxon>Actinomycetota</taxon>
        <taxon>Actinomycetes</taxon>
        <taxon>Micrococcales</taxon>
        <taxon>Dermabacteraceae</taxon>
        <taxon>Brachybacterium</taxon>
    </lineage>
</organism>
<accession>A0ABQ5RGG3</accession>
<reference evidence="2" key="1">
    <citation type="submission" date="2022-12" db="EMBL/GenBank/DDBJ databases">
        <title>Reference genome sequencing for broad-spectrum identification of bacterial and archaeal isolates by mass spectrometry.</title>
        <authorList>
            <person name="Sekiguchi Y."/>
            <person name="Tourlousse D.M."/>
        </authorList>
    </citation>
    <scope>NUCLEOTIDE SEQUENCE</scope>
    <source>
        <strain evidence="2">5-2</strain>
    </source>
</reference>